<dbReference type="Pfam" id="PF05685">
    <property type="entry name" value="Uma2"/>
    <property type="match status" value="1"/>
</dbReference>
<accession>A0A4V0NCR3</accession>
<dbReference type="CDD" id="cd06260">
    <property type="entry name" value="DUF820-like"/>
    <property type="match status" value="1"/>
</dbReference>
<name>A0A4V0NCR3_SORCE</name>
<dbReference type="Proteomes" id="UP000295781">
    <property type="component" value="Chromosome"/>
</dbReference>
<dbReference type="Gene3D" id="3.90.1570.10">
    <property type="entry name" value="tt1808, chain A"/>
    <property type="match status" value="1"/>
</dbReference>
<dbReference type="PANTHER" id="PTHR36558:SF1">
    <property type="entry name" value="RESTRICTION ENDONUCLEASE DOMAIN-CONTAINING PROTEIN-RELATED"/>
    <property type="match status" value="1"/>
</dbReference>
<evidence type="ECO:0000313" key="2">
    <source>
        <dbReference type="EMBL" id="AUX20072.1"/>
    </source>
</evidence>
<dbReference type="OrthoDB" id="5503005at2"/>
<organism evidence="2 3">
    <name type="scientific">Sorangium cellulosum</name>
    <name type="common">Polyangium cellulosum</name>
    <dbReference type="NCBI Taxonomy" id="56"/>
    <lineage>
        <taxon>Bacteria</taxon>
        <taxon>Pseudomonadati</taxon>
        <taxon>Myxococcota</taxon>
        <taxon>Polyangia</taxon>
        <taxon>Polyangiales</taxon>
        <taxon>Polyangiaceae</taxon>
        <taxon>Sorangium</taxon>
    </lineage>
</organism>
<dbReference type="AlphaFoldDB" id="A0A4V0NCR3"/>
<protein>
    <recommendedName>
        <fullName evidence="1">Putative restriction endonuclease domain-containing protein</fullName>
    </recommendedName>
</protein>
<evidence type="ECO:0000259" key="1">
    <source>
        <dbReference type="Pfam" id="PF05685"/>
    </source>
</evidence>
<sequence length="202" mass="22566">MNEPARKITWTYAEYLEQERASPTKHEFLNGEIFAMAGGTPEHARLCMSVGAELRAHLRGRPCAVYSSDLRVRVQATGLSTYPDVSVVCGKLERDPDDKDAALNPIVLVEVLSDSSEAYDRGEKFAHYRRIPSLREYVLVSQHEPRIEVFHRNEDGSWTLREARAGAGAHLEAIGCPLSVDEVYRDPLAQVATEAEQGLRES</sequence>
<dbReference type="SUPFAM" id="SSF52980">
    <property type="entry name" value="Restriction endonuclease-like"/>
    <property type="match status" value="1"/>
</dbReference>
<dbReference type="PANTHER" id="PTHR36558">
    <property type="entry name" value="GLR1098 PROTEIN"/>
    <property type="match status" value="1"/>
</dbReference>
<dbReference type="InterPro" id="IPR008538">
    <property type="entry name" value="Uma2"/>
</dbReference>
<dbReference type="InterPro" id="IPR011335">
    <property type="entry name" value="Restrct_endonuc-II-like"/>
</dbReference>
<proteinExistence type="predicted"/>
<feature type="domain" description="Putative restriction endonuclease" evidence="1">
    <location>
        <begin position="13"/>
        <end position="167"/>
    </location>
</feature>
<gene>
    <name evidence="2" type="ORF">SOCEGT47_005350</name>
</gene>
<dbReference type="RefSeq" id="WP_129344997.1">
    <property type="nucleotide sequence ID" value="NZ_CP012670.1"/>
</dbReference>
<reference evidence="2 3" key="1">
    <citation type="submission" date="2015-09" db="EMBL/GenBank/DDBJ databases">
        <title>Sorangium comparison.</title>
        <authorList>
            <person name="Zaburannyi N."/>
            <person name="Bunk B."/>
            <person name="Overmann J."/>
            <person name="Mueller R."/>
        </authorList>
    </citation>
    <scope>NUCLEOTIDE SEQUENCE [LARGE SCALE GENOMIC DNA]</scope>
    <source>
        <strain evidence="2 3">So ceGT47</strain>
    </source>
</reference>
<dbReference type="InterPro" id="IPR012296">
    <property type="entry name" value="Nuclease_put_TT1808"/>
</dbReference>
<evidence type="ECO:0000313" key="3">
    <source>
        <dbReference type="Proteomes" id="UP000295781"/>
    </source>
</evidence>
<dbReference type="EMBL" id="CP012670">
    <property type="protein sequence ID" value="AUX20072.1"/>
    <property type="molecule type" value="Genomic_DNA"/>
</dbReference>